<dbReference type="SUPFAM" id="SSF47781">
    <property type="entry name" value="RuvA domain 2-like"/>
    <property type="match status" value="1"/>
</dbReference>
<keyword evidence="4" id="KW-1185">Reference proteome</keyword>
<proteinExistence type="predicted"/>
<dbReference type="SMART" id="SM00278">
    <property type="entry name" value="HhH1"/>
    <property type="match status" value="2"/>
</dbReference>
<sequence>MKILEKLSVKLNLTSTELKIFLFLLLSLIIGFLINVWKTNQNSEYFEFDYSKQDSIFYSSIDKIEKEDSLVNENNISNVKNDSINLKQNKNEKLVLPKKEKTNKIIKINTASENEIGSLPGIGIKTAKNIIEYRNKKGSISKAEELLNVKGIGKSKLEKIRMLLNFDK</sequence>
<dbReference type="InterPro" id="IPR051675">
    <property type="entry name" value="Endo/Exo/Phosphatase_dom_1"/>
</dbReference>
<accession>A0AAE3P187</accession>
<name>A0AAE3P187_9BACT</name>
<dbReference type="Proteomes" id="UP001221302">
    <property type="component" value="Unassembled WGS sequence"/>
</dbReference>
<dbReference type="InterPro" id="IPR004509">
    <property type="entry name" value="Competence_ComEA_HhH"/>
</dbReference>
<gene>
    <name evidence="3" type="ORF">P0M35_03335</name>
</gene>
<dbReference type="AlphaFoldDB" id="A0AAE3P187"/>
<dbReference type="PANTHER" id="PTHR21180">
    <property type="entry name" value="ENDONUCLEASE/EXONUCLEASE/PHOSPHATASE FAMILY DOMAIN-CONTAINING PROTEIN 1"/>
    <property type="match status" value="1"/>
</dbReference>
<keyword evidence="1" id="KW-1133">Transmembrane helix</keyword>
<dbReference type="GO" id="GO:0006281">
    <property type="term" value="P:DNA repair"/>
    <property type="evidence" value="ECO:0007669"/>
    <property type="project" value="InterPro"/>
</dbReference>
<dbReference type="NCBIfam" id="TIGR00426">
    <property type="entry name" value="competence protein ComEA helix-hairpin-helix repeat region"/>
    <property type="match status" value="1"/>
</dbReference>
<feature type="transmembrane region" description="Helical" evidence="1">
    <location>
        <begin position="20"/>
        <end position="37"/>
    </location>
</feature>
<comment type="caution">
    <text evidence="3">The sequence shown here is derived from an EMBL/GenBank/DDBJ whole genome shotgun (WGS) entry which is preliminary data.</text>
</comment>
<evidence type="ECO:0000313" key="4">
    <source>
        <dbReference type="Proteomes" id="UP001221302"/>
    </source>
</evidence>
<protein>
    <submittedName>
        <fullName evidence="3">Helix-hairpin-helix domain-containing protein</fullName>
    </submittedName>
</protein>
<dbReference type="Gene3D" id="1.10.150.280">
    <property type="entry name" value="AF1531-like domain"/>
    <property type="match status" value="1"/>
</dbReference>
<dbReference type="EMBL" id="JARGDL010000003">
    <property type="protein sequence ID" value="MDF1611168.1"/>
    <property type="molecule type" value="Genomic_DNA"/>
</dbReference>
<dbReference type="PANTHER" id="PTHR21180:SF32">
    <property type="entry name" value="ENDONUCLEASE_EXONUCLEASE_PHOSPHATASE FAMILY DOMAIN-CONTAINING PROTEIN 1"/>
    <property type="match status" value="1"/>
</dbReference>
<feature type="domain" description="Helix-hairpin-helix DNA-binding motif class 1" evidence="2">
    <location>
        <begin position="144"/>
        <end position="163"/>
    </location>
</feature>
<evidence type="ECO:0000313" key="3">
    <source>
        <dbReference type="EMBL" id="MDF1611168.1"/>
    </source>
</evidence>
<dbReference type="InterPro" id="IPR010994">
    <property type="entry name" value="RuvA_2-like"/>
</dbReference>
<feature type="domain" description="Helix-hairpin-helix DNA-binding motif class 1" evidence="2">
    <location>
        <begin position="114"/>
        <end position="133"/>
    </location>
</feature>
<evidence type="ECO:0000256" key="1">
    <source>
        <dbReference type="SAM" id="Phobius"/>
    </source>
</evidence>
<dbReference type="GO" id="GO:0003677">
    <property type="term" value="F:DNA binding"/>
    <property type="evidence" value="ECO:0007669"/>
    <property type="project" value="InterPro"/>
</dbReference>
<organism evidence="3 4">
    <name type="scientific">Stygiobacter electus</name>
    <dbReference type="NCBI Taxonomy" id="3032292"/>
    <lineage>
        <taxon>Bacteria</taxon>
        <taxon>Pseudomonadati</taxon>
        <taxon>Ignavibacteriota</taxon>
        <taxon>Ignavibacteria</taxon>
        <taxon>Ignavibacteriales</taxon>
        <taxon>Melioribacteraceae</taxon>
        <taxon>Stygiobacter</taxon>
    </lineage>
</organism>
<reference evidence="3" key="1">
    <citation type="submission" date="2023-03" db="EMBL/GenBank/DDBJ databases">
        <title>Stygiobacter electus gen. nov., sp. nov., facultatively anaerobic thermotolerant bacterium of the class Ignavibacteria from a well of Yessentuki mineral water deposit.</title>
        <authorList>
            <person name="Podosokorskaya O.A."/>
            <person name="Elcheninov A.G."/>
            <person name="Petrova N.F."/>
            <person name="Zavarzina D.G."/>
            <person name="Kublanov I.V."/>
            <person name="Merkel A.Y."/>
        </authorList>
    </citation>
    <scope>NUCLEOTIDE SEQUENCE</scope>
    <source>
        <strain evidence="3">09-Me</strain>
    </source>
</reference>
<keyword evidence="1" id="KW-0812">Transmembrane</keyword>
<evidence type="ECO:0000259" key="2">
    <source>
        <dbReference type="SMART" id="SM00278"/>
    </source>
</evidence>
<dbReference type="RefSeq" id="WP_321534935.1">
    <property type="nucleotide sequence ID" value="NZ_JARGDL010000003.1"/>
</dbReference>
<keyword evidence="1" id="KW-0472">Membrane</keyword>
<dbReference type="Pfam" id="PF12836">
    <property type="entry name" value="HHH_3"/>
    <property type="match status" value="1"/>
</dbReference>
<dbReference type="InterPro" id="IPR003583">
    <property type="entry name" value="Hlx-hairpin-Hlx_DNA-bd_motif"/>
</dbReference>